<feature type="compositionally biased region" description="Basic and acidic residues" evidence="1">
    <location>
        <begin position="9"/>
        <end position="20"/>
    </location>
</feature>
<sequence>MAMKKRHKENLQGREDRDALNEEIPEQDVVNVAIRGLPSEHSAFKKIIRMNNENISLSQFSGLLTSKEINYEI</sequence>
<keyword evidence="3" id="KW-1185">Reference proteome</keyword>
<feature type="region of interest" description="Disordered" evidence="1">
    <location>
        <begin position="1"/>
        <end position="22"/>
    </location>
</feature>
<evidence type="ECO:0000313" key="2">
    <source>
        <dbReference type="EMBL" id="VFQ94877.1"/>
    </source>
</evidence>
<evidence type="ECO:0000256" key="1">
    <source>
        <dbReference type="SAM" id="MobiDB-lite"/>
    </source>
</evidence>
<dbReference type="AlphaFoldDB" id="A0A484N2K4"/>
<accession>A0A484N2K4</accession>
<gene>
    <name evidence="2" type="ORF">CCAM_LOCUS36653</name>
</gene>
<organism evidence="2 3">
    <name type="scientific">Cuscuta campestris</name>
    <dbReference type="NCBI Taxonomy" id="132261"/>
    <lineage>
        <taxon>Eukaryota</taxon>
        <taxon>Viridiplantae</taxon>
        <taxon>Streptophyta</taxon>
        <taxon>Embryophyta</taxon>
        <taxon>Tracheophyta</taxon>
        <taxon>Spermatophyta</taxon>
        <taxon>Magnoliopsida</taxon>
        <taxon>eudicotyledons</taxon>
        <taxon>Gunneridae</taxon>
        <taxon>Pentapetalae</taxon>
        <taxon>asterids</taxon>
        <taxon>lamiids</taxon>
        <taxon>Solanales</taxon>
        <taxon>Convolvulaceae</taxon>
        <taxon>Cuscuteae</taxon>
        <taxon>Cuscuta</taxon>
        <taxon>Cuscuta subgen. Grammica</taxon>
        <taxon>Cuscuta sect. Cleistogrammica</taxon>
    </lineage>
</organism>
<dbReference type="Proteomes" id="UP000595140">
    <property type="component" value="Unassembled WGS sequence"/>
</dbReference>
<protein>
    <submittedName>
        <fullName evidence="2">Uncharacterized protein</fullName>
    </submittedName>
</protein>
<proteinExistence type="predicted"/>
<evidence type="ECO:0000313" key="3">
    <source>
        <dbReference type="Proteomes" id="UP000595140"/>
    </source>
</evidence>
<name>A0A484N2K4_9ASTE</name>
<reference evidence="2 3" key="1">
    <citation type="submission" date="2018-04" db="EMBL/GenBank/DDBJ databases">
        <authorList>
            <person name="Vogel A."/>
        </authorList>
    </citation>
    <scope>NUCLEOTIDE SEQUENCE [LARGE SCALE GENOMIC DNA]</scope>
</reference>
<dbReference type="EMBL" id="OOIL02005488">
    <property type="protein sequence ID" value="VFQ94877.1"/>
    <property type="molecule type" value="Genomic_DNA"/>
</dbReference>